<sequence length="73" mass="7818">MHVFQLPLNEKGEKACEIDYAPSIETEGDVGYCVLADGFGLHCTVGKQALCGLSRKLAALARPQVLSLSPPPY</sequence>
<name>A0ABR3L999_9TELE</name>
<dbReference type="Proteomes" id="UP001558613">
    <property type="component" value="Unassembled WGS sequence"/>
</dbReference>
<keyword evidence="2" id="KW-1185">Reference proteome</keyword>
<dbReference type="EMBL" id="JAYMGO010000024">
    <property type="protein sequence ID" value="KAL1248980.1"/>
    <property type="molecule type" value="Genomic_DNA"/>
</dbReference>
<organism evidence="1 2">
    <name type="scientific">Cirrhinus molitorella</name>
    <name type="common">mud carp</name>
    <dbReference type="NCBI Taxonomy" id="172907"/>
    <lineage>
        <taxon>Eukaryota</taxon>
        <taxon>Metazoa</taxon>
        <taxon>Chordata</taxon>
        <taxon>Craniata</taxon>
        <taxon>Vertebrata</taxon>
        <taxon>Euteleostomi</taxon>
        <taxon>Actinopterygii</taxon>
        <taxon>Neopterygii</taxon>
        <taxon>Teleostei</taxon>
        <taxon>Ostariophysi</taxon>
        <taxon>Cypriniformes</taxon>
        <taxon>Cyprinidae</taxon>
        <taxon>Labeoninae</taxon>
        <taxon>Labeonini</taxon>
        <taxon>Cirrhinus</taxon>
    </lineage>
</organism>
<accession>A0ABR3L999</accession>
<protein>
    <submittedName>
        <fullName evidence="1">Uncharacterized protein</fullName>
    </submittedName>
</protein>
<reference evidence="1 2" key="1">
    <citation type="submission" date="2023-09" db="EMBL/GenBank/DDBJ databases">
        <authorList>
            <person name="Wang M."/>
        </authorList>
    </citation>
    <scope>NUCLEOTIDE SEQUENCE [LARGE SCALE GENOMIC DNA]</scope>
    <source>
        <strain evidence="1">GT-2023</strain>
        <tissue evidence="1">Liver</tissue>
    </source>
</reference>
<evidence type="ECO:0000313" key="1">
    <source>
        <dbReference type="EMBL" id="KAL1248980.1"/>
    </source>
</evidence>
<proteinExistence type="predicted"/>
<evidence type="ECO:0000313" key="2">
    <source>
        <dbReference type="Proteomes" id="UP001558613"/>
    </source>
</evidence>
<gene>
    <name evidence="1" type="ORF">QQF64_022298</name>
</gene>
<comment type="caution">
    <text evidence="1">The sequence shown here is derived from an EMBL/GenBank/DDBJ whole genome shotgun (WGS) entry which is preliminary data.</text>
</comment>